<accession>A0A7W8QJP2</accession>
<evidence type="ECO:0000256" key="8">
    <source>
        <dbReference type="SAM" id="MobiDB-lite"/>
    </source>
</evidence>
<comment type="cofactor">
    <cofactor evidence="1">
        <name>pantetheine 4'-phosphate</name>
        <dbReference type="ChEBI" id="CHEBI:47942"/>
    </cofactor>
</comment>
<dbReference type="GO" id="GO:0006633">
    <property type="term" value="P:fatty acid biosynthetic process"/>
    <property type="evidence" value="ECO:0007669"/>
    <property type="project" value="InterPro"/>
</dbReference>
<dbReference type="PROSITE" id="PS52004">
    <property type="entry name" value="KS3_2"/>
    <property type="match status" value="1"/>
</dbReference>
<keyword evidence="5" id="KW-0045">Antibiotic biosynthesis</keyword>
<name>A0A7W8QJP2_9ACTN</name>
<dbReference type="PANTHER" id="PTHR43775">
    <property type="entry name" value="FATTY ACID SYNTHASE"/>
    <property type="match status" value="1"/>
</dbReference>
<keyword evidence="3" id="KW-0597">Phosphoprotein</keyword>
<dbReference type="Gene3D" id="3.40.50.1820">
    <property type="entry name" value="alpha/beta hydrolase"/>
    <property type="match status" value="1"/>
</dbReference>
<feature type="region of interest" description="Disordered" evidence="8">
    <location>
        <begin position="465"/>
        <end position="485"/>
    </location>
</feature>
<dbReference type="GO" id="GO:0004315">
    <property type="term" value="F:3-oxoacyl-[acyl-carrier-protein] synthase activity"/>
    <property type="evidence" value="ECO:0007669"/>
    <property type="project" value="InterPro"/>
</dbReference>
<keyword evidence="4 11" id="KW-0808">Transferase</keyword>
<keyword evidence="7" id="KW-0012">Acyltransferase</keyword>
<dbReference type="SUPFAM" id="SSF55048">
    <property type="entry name" value="Probable ACP-binding domain of malonyl-CoA ACP transacylase"/>
    <property type="match status" value="1"/>
</dbReference>
<dbReference type="Pfam" id="PF00975">
    <property type="entry name" value="Thioesterase"/>
    <property type="match status" value="1"/>
</dbReference>
<dbReference type="InterPro" id="IPR020802">
    <property type="entry name" value="TesA-like"/>
</dbReference>
<dbReference type="GO" id="GO:0004312">
    <property type="term" value="F:fatty acid synthase activity"/>
    <property type="evidence" value="ECO:0007669"/>
    <property type="project" value="TreeGrafter"/>
</dbReference>
<dbReference type="InterPro" id="IPR032821">
    <property type="entry name" value="PKS_assoc"/>
</dbReference>
<dbReference type="InterPro" id="IPR001031">
    <property type="entry name" value="Thioesterase"/>
</dbReference>
<evidence type="ECO:0000256" key="5">
    <source>
        <dbReference type="ARBA" id="ARBA00023194"/>
    </source>
</evidence>
<dbReference type="CDD" id="cd00833">
    <property type="entry name" value="PKS"/>
    <property type="match status" value="1"/>
</dbReference>
<dbReference type="Pfam" id="PF02801">
    <property type="entry name" value="Ketoacyl-synt_C"/>
    <property type="match status" value="1"/>
</dbReference>
<dbReference type="InterPro" id="IPR020806">
    <property type="entry name" value="PKS_PP-bd"/>
</dbReference>
<dbReference type="InterPro" id="IPR009081">
    <property type="entry name" value="PP-bd_ACP"/>
</dbReference>
<organism evidence="11 12">
    <name type="scientific">Nocardiopsis composta</name>
    <dbReference type="NCBI Taxonomy" id="157465"/>
    <lineage>
        <taxon>Bacteria</taxon>
        <taxon>Bacillati</taxon>
        <taxon>Actinomycetota</taxon>
        <taxon>Actinomycetes</taxon>
        <taxon>Streptosporangiales</taxon>
        <taxon>Nocardiopsidaceae</taxon>
        <taxon>Nocardiopsis</taxon>
    </lineage>
</organism>
<dbReference type="InterPro" id="IPR029058">
    <property type="entry name" value="AB_hydrolase_fold"/>
</dbReference>
<dbReference type="Pfam" id="PF08990">
    <property type="entry name" value="Docking"/>
    <property type="match status" value="1"/>
</dbReference>
<feature type="region of interest" description="Disordered" evidence="8">
    <location>
        <begin position="14"/>
        <end position="35"/>
    </location>
</feature>
<dbReference type="SUPFAM" id="SSF52151">
    <property type="entry name" value="FabD/lysophospholipase-like"/>
    <property type="match status" value="1"/>
</dbReference>
<dbReference type="SUPFAM" id="SSF53901">
    <property type="entry name" value="Thiolase-like"/>
    <property type="match status" value="1"/>
</dbReference>
<proteinExistence type="predicted"/>
<sequence length="1352" mass="141662">MTTSQEQLVEALRASLKENEKLKGERREQDERRHEPIAITGMSCRFAGGIDTPEDLWRALAEGRDVVGEMPEDRGWDVESLYDPDPDAAGKSYGRHGAFLEDAAGFDASFFGISPREALAMDPQQRLLLEASWEAVERVGLDPAALRGSRTGVYLGVGNQAYGADPRRAPRETEGYLVTGNSSAVASGRLSYTLGLEGPALTVDTACSSSLVALHLAVRALRGGECDMALAGGVSVMATPGAFIEFSRQRAMAVDGRCKAFAAAADGFGWGEGVSLIVVERLSDARRNGRRVLAVVRGSAVNQDGASNGLTAPNGPSQQRVIRAALADARVAASGVDAVEAHGTGTRLGDPIEAQALLATYGRERGESAPLRLGSLKSNVGHTQAAAGTAGVIKMVLALRSGVLPKTLHVDAPTPEVDWESGAVELLTEETPWPRGGRPRRAGVSAFGVGGSNAHVIVEEADGAGLSHGGSSVTGSAPGPGRDAERIRGSVPWPLSAKSAAALEAQISRFEGFLAEQPHLDPVDVGFSLATGRSVFEHRAMSIQGDEWVRGSVAGKGRTVFVFPGQGSQWIGMGAELLDSSPVFAEAIAECETVFAGLVDWSLTDVLRGVEGSASLDRVDVVQPALFTVMVGLSRVWRSLGVRPDAVLGHSQGEIAAAHVAGALSLEDAARVVILRSRALRALAGSGGMVSIAAPSDEVEELIRDRDGLSIAVINGPEATVVSGDADLLDGLVAECEAAGLRARRIPVDYASHSAHVERIQEELRKALAGIRPRSSSVRFFSSLEGAWIEDTTALDAAYWYRNLREPVLFGPSVEALKSEGHLFFVEASPHPVLLMALPDDVIGTGSLRRDEGGLDRLLLSAGEAWTNGLDINWAGLFADTGADLVDLPTYAFQHRRYWLSTSVAGAPEVRIETAGEAPAGRPAAGGFPGDLGALPDLDEADRRALVADLVRWHAAGVLRLGEQERPADGQNFRDIGYDSLTASELRRRLSAATGVRLASTAAFDHPSVAELAEHLCGELARAGWRVAPGGGSPLGTEAAGAEEQRGVAGAAHGSAGPEAGSVSAPPASAPAGRAPGTGLRSLFRAALDADRYAEFIGVLAEAASFRPRFSAPEEYPRRLEPVPLTGGGSGPVLIGCTGSAATGGPQEFSRLANALRGAYPVSALPLPGYRVVDGVPEPLPSALDAVLDLQAQALLGSVGEAPFVLVGHSAGALLAHGLASRIERDHGRAAAGVVLVDPYPPGRQEAVTAWGRLLGEGLFAGELDPMDDVRLTAMGAYARHLAEWKPAEIAAPTLVVRATEPLGAWPAGRGDWRASWELPHEAADVPGDHFTMMQRHAPEVARAVDAWLRSR</sequence>
<dbReference type="SMART" id="SM00827">
    <property type="entry name" value="PKS_AT"/>
    <property type="match status" value="1"/>
</dbReference>
<keyword evidence="2" id="KW-0596">Phosphopantetheine</keyword>
<dbReference type="Pfam" id="PF00109">
    <property type="entry name" value="ketoacyl-synt"/>
    <property type="match status" value="1"/>
</dbReference>
<dbReference type="InterPro" id="IPR018201">
    <property type="entry name" value="Ketoacyl_synth_AS"/>
</dbReference>
<dbReference type="Proteomes" id="UP000572635">
    <property type="component" value="Unassembled WGS sequence"/>
</dbReference>
<dbReference type="Gene3D" id="1.10.1200.10">
    <property type="entry name" value="ACP-like"/>
    <property type="match status" value="1"/>
</dbReference>
<dbReference type="InterPro" id="IPR020841">
    <property type="entry name" value="PKS_Beta-ketoAc_synthase_dom"/>
</dbReference>
<feature type="domain" description="Ketosynthase family 3 (KS3)" evidence="10">
    <location>
        <begin position="34"/>
        <end position="460"/>
    </location>
</feature>
<evidence type="ECO:0000256" key="7">
    <source>
        <dbReference type="ARBA" id="ARBA00023315"/>
    </source>
</evidence>
<dbReference type="InterPro" id="IPR050091">
    <property type="entry name" value="PKS_NRPS_Biosynth_Enz"/>
</dbReference>
<dbReference type="GO" id="GO:0033068">
    <property type="term" value="P:macrolide biosynthetic process"/>
    <property type="evidence" value="ECO:0007669"/>
    <property type="project" value="UniProtKB-ARBA"/>
</dbReference>
<evidence type="ECO:0000313" key="12">
    <source>
        <dbReference type="Proteomes" id="UP000572635"/>
    </source>
</evidence>
<dbReference type="InterPro" id="IPR016036">
    <property type="entry name" value="Malonyl_transacylase_ACP-bd"/>
</dbReference>
<dbReference type="SMART" id="SM00823">
    <property type="entry name" value="PKS_PP"/>
    <property type="match status" value="1"/>
</dbReference>
<evidence type="ECO:0000256" key="6">
    <source>
        <dbReference type="ARBA" id="ARBA00023268"/>
    </source>
</evidence>
<dbReference type="FunFam" id="3.40.366.10:FF:000002">
    <property type="entry name" value="Probable polyketide synthase 2"/>
    <property type="match status" value="1"/>
</dbReference>
<dbReference type="InterPro" id="IPR001227">
    <property type="entry name" value="Ac_transferase_dom_sf"/>
</dbReference>
<dbReference type="Pfam" id="PF00550">
    <property type="entry name" value="PP-binding"/>
    <property type="match status" value="1"/>
</dbReference>
<dbReference type="InterPro" id="IPR036736">
    <property type="entry name" value="ACP-like_sf"/>
</dbReference>
<dbReference type="PROSITE" id="PS00606">
    <property type="entry name" value="KS3_1"/>
    <property type="match status" value="1"/>
</dbReference>
<evidence type="ECO:0000256" key="1">
    <source>
        <dbReference type="ARBA" id="ARBA00001957"/>
    </source>
</evidence>
<dbReference type="SUPFAM" id="SSF53474">
    <property type="entry name" value="alpha/beta-Hydrolases"/>
    <property type="match status" value="1"/>
</dbReference>
<dbReference type="PANTHER" id="PTHR43775:SF51">
    <property type="entry name" value="INACTIVE PHENOLPHTHIOCEROL SYNTHESIS POLYKETIDE SYNTHASE TYPE I PKS1-RELATED"/>
    <property type="match status" value="1"/>
</dbReference>
<dbReference type="InterPro" id="IPR016035">
    <property type="entry name" value="Acyl_Trfase/lysoPLipase"/>
</dbReference>
<dbReference type="Gene3D" id="3.40.47.10">
    <property type="match status" value="1"/>
</dbReference>
<evidence type="ECO:0000256" key="4">
    <source>
        <dbReference type="ARBA" id="ARBA00022679"/>
    </source>
</evidence>
<dbReference type="InterPro" id="IPR015083">
    <property type="entry name" value="NorB/c/GfsB-D-like_docking"/>
</dbReference>
<keyword evidence="6" id="KW-0511">Multifunctional enzyme</keyword>
<dbReference type="RefSeq" id="WP_184391183.1">
    <property type="nucleotide sequence ID" value="NZ_BAAAJD010000078.1"/>
</dbReference>
<protein>
    <submittedName>
        <fullName evidence="11">Acyl transferase domain-containing protein/thioesterase domain-containing protein</fullName>
    </submittedName>
</protein>
<reference evidence="11 12" key="1">
    <citation type="submission" date="2020-08" db="EMBL/GenBank/DDBJ databases">
        <title>Sequencing the genomes of 1000 actinobacteria strains.</title>
        <authorList>
            <person name="Klenk H.-P."/>
        </authorList>
    </citation>
    <scope>NUCLEOTIDE SEQUENCE [LARGE SCALE GENOMIC DNA]</scope>
    <source>
        <strain evidence="11 12">DSM 44551</strain>
    </source>
</reference>
<evidence type="ECO:0000259" key="10">
    <source>
        <dbReference type="PROSITE" id="PS52004"/>
    </source>
</evidence>
<feature type="region of interest" description="Disordered" evidence="8">
    <location>
        <begin position="1032"/>
        <end position="1076"/>
    </location>
</feature>
<dbReference type="InterPro" id="IPR014031">
    <property type="entry name" value="Ketoacyl_synth_C"/>
</dbReference>
<dbReference type="InterPro" id="IPR014043">
    <property type="entry name" value="Acyl_transferase_dom"/>
</dbReference>
<dbReference type="Gene3D" id="3.30.70.3290">
    <property type="match status" value="1"/>
</dbReference>
<evidence type="ECO:0000256" key="2">
    <source>
        <dbReference type="ARBA" id="ARBA00022450"/>
    </source>
</evidence>
<dbReference type="SMART" id="SM01294">
    <property type="entry name" value="PKS_PP_betabranch"/>
    <property type="match status" value="1"/>
</dbReference>
<dbReference type="InterPro" id="IPR014030">
    <property type="entry name" value="Ketoacyl_synth_N"/>
</dbReference>
<feature type="domain" description="Carrier" evidence="9">
    <location>
        <begin position="945"/>
        <end position="1020"/>
    </location>
</feature>
<comment type="caution">
    <text evidence="11">The sequence shown here is derived from an EMBL/GenBank/DDBJ whole genome shotgun (WGS) entry which is preliminary data.</text>
</comment>
<feature type="compositionally biased region" description="Low complexity" evidence="8">
    <location>
        <begin position="1054"/>
        <end position="1076"/>
    </location>
</feature>
<feature type="compositionally biased region" description="Basic and acidic residues" evidence="8">
    <location>
        <begin position="15"/>
        <end position="35"/>
    </location>
</feature>
<dbReference type="Gene3D" id="3.40.366.10">
    <property type="entry name" value="Malonyl-Coenzyme A Acyl Carrier Protein, domain 2"/>
    <property type="match status" value="1"/>
</dbReference>
<dbReference type="SMART" id="SM00824">
    <property type="entry name" value="PKS_TE"/>
    <property type="match status" value="1"/>
</dbReference>
<dbReference type="SMART" id="SM00825">
    <property type="entry name" value="PKS_KS"/>
    <property type="match status" value="1"/>
</dbReference>
<dbReference type="GO" id="GO:0031177">
    <property type="term" value="F:phosphopantetheine binding"/>
    <property type="evidence" value="ECO:0007669"/>
    <property type="project" value="InterPro"/>
</dbReference>
<dbReference type="PROSITE" id="PS50075">
    <property type="entry name" value="CARRIER"/>
    <property type="match status" value="1"/>
</dbReference>
<gene>
    <name evidence="11" type="ORF">HDA36_001563</name>
</gene>
<evidence type="ECO:0000259" key="9">
    <source>
        <dbReference type="PROSITE" id="PS50075"/>
    </source>
</evidence>
<dbReference type="Pfam" id="PF16197">
    <property type="entry name" value="KAsynt_C_assoc"/>
    <property type="match status" value="1"/>
</dbReference>
<keyword evidence="12" id="KW-1185">Reference proteome</keyword>
<evidence type="ECO:0000313" key="11">
    <source>
        <dbReference type="EMBL" id="MBB5431479.1"/>
    </source>
</evidence>
<dbReference type="EMBL" id="JACHDB010000001">
    <property type="protein sequence ID" value="MBB5431479.1"/>
    <property type="molecule type" value="Genomic_DNA"/>
</dbReference>
<dbReference type="InterPro" id="IPR016039">
    <property type="entry name" value="Thiolase-like"/>
</dbReference>
<evidence type="ECO:0000256" key="3">
    <source>
        <dbReference type="ARBA" id="ARBA00022553"/>
    </source>
</evidence>
<dbReference type="Pfam" id="PF00698">
    <property type="entry name" value="Acyl_transf_1"/>
    <property type="match status" value="1"/>
</dbReference>
<dbReference type="FunFam" id="3.40.47.10:FF:000019">
    <property type="entry name" value="Polyketide synthase type I"/>
    <property type="match status" value="1"/>
</dbReference>